<feature type="compositionally biased region" description="Pro residues" evidence="1">
    <location>
        <begin position="45"/>
        <end position="57"/>
    </location>
</feature>
<evidence type="ECO:0000256" key="1">
    <source>
        <dbReference type="SAM" id="MobiDB-lite"/>
    </source>
</evidence>
<dbReference type="AlphaFoldDB" id="X0GLH3"/>
<accession>X0GLH3</accession>
<name>X0GLH3_FUSOX</name>
<reference evidence="2" key="2">
    <citation type="submission" date="2014-03" db="EMBL/GenBank/DDBJ databases">
        <title>The Genome Annotation of Fusarium oxysporum PHW808.</title>
        <authorList>
            <consortium name="The Broad Institute Genomics Platform"/>
            <person name="Ma L.-J."/>
            <person name="Corby-Kistler H."/>
            <person name="Broz K."/>
            <person name="Gale L.R."/>
            <person name="Jonkers W."/>
            <person name="O'Donnell K."/>
            <person name="Ploetz R."/>
            <person name="Steinberg C."/>
            <person name="Schwartz D.C."/>
            <person name="VanEtten H."/>
            <person name="Zhou S."/>
            <person name="Young S.K."/>
            <person name="Zeng Q."/>
            <person name="Gargeya S."/>
            <person name="Fitzgerald M."/>
            <person name="Abouelleil A."/>
            <person name="Alvarado L."/>
            <person name="Chapman S.B."/>
            <person name="Gainer-Dewar J."/>
            <person name="Goldberg J."/>
            <person name="Griggs A."/>
            <person name="Gujja S."/>
            <person name="Hansen M."/>
            <person name="Howarth C."/>
            <person name="Imamovic A."/>
            <person name="Ireland A."/>
            <person name="Larimer J."/>
            <person name="McCowan C."/>
            <person name="Murphy C."/>
            <person name="Pearson M."/>
            <person name="Poon T.W."/>
            <person name="Priest M."/>
            <person name="Roberts A."/>
            <person name="Saif S."/>
            <person name="Shea T."/>
            <person name="Sykes S."/>
            <person name="Wortman J."/>
            <person name="Nusbaum C."/>
            <person name="Birren B."/>
        </authorList>
    </citation>
    <scope>NUCLEOTIDE SEQUENCE</scope>
    <source>
        <strain evidence="2">54008</strain>
    </source>
</reference>
<feature type="region of interest" description="Disordered" evidence="1">
    <location>
        <begin position="24"/>
        <end position="57"/>
    </location>
</feature>
<proteinExistence type="predicted"/>
<evidence type="ECO:0000313" key="2">
    <source>
        <dbReference type="EMBL" id="EXL64447.1"/>
    </source>
</evidence>
<sequence length="57" mass="6129">MSPPIPMILASAVATGERRRSYEYAMPPRSPSGPPILKGLRYLASPPPPPPAPLQHI</sequence>
<protein>
    <submittedName>
        <fullName evidence="2">Uncharacterized protein</fullName>
    </submittedName>
</protein>
<dbReference type="Proteomes" id="UP000030676">
    <property type="component" value="Unassembled WGS sequence"/>
</dbReference>
<reference evidence="2" key="1">
    <citation type="submission" date="2011-11" db="EMBL/GenBank/DDBJ databases">
        <title>The Genome Sequence of Fusarium oxysporum PHW808.</title>
        <authorList>
            <consortium name="The Broad Institute Genome Sequencing Platform"/>
            <person name="Ma L.-J."/>
            <person name="Gale L.R."/>
            <person name="Schwartz D.C."/>
            <person name="Zhou S."/>
            <person name="Corby-Kistler H."/>
            <person name="Young S.K."/>
            <person name="Zeng Q."/>
            <person name="Gargeya S."/>
            <person name="Fitzgerald M."/>
            <person name="Haas B."/>
            <person name="Abouelleil A."/>
            <person name="Alvarado L."/>
            <person name="Arachchi H.M."/>
            <person name="Berlin A."/>
            <person name="Brown A."/>
            <person name="Chapman S.B."/>
            <person name="Chen Z."/>
            <person name="Dunbar C."/>
            <person name="Freedman E."/>
            <person name="Gearin G."/>
            <person name="Goldberg J."/>
            <person name="Griggs A."/>
            <person name="Gujja S."/>
            <person name="Heiman D."/>
            <person name="Howarth C."/>
            <person name="Larson L."/>
            <person name="Lui A."/>
            <person name="MacDonald P.J.P."/>
            <person name="Montmayeur A."/>
            <person name="Murphy C."/>
            <person name="Neiman D."/>
            <person name="Pearson M."/>
            <person name="Priest M."/>
            <person name="Roberts A."/>
            <person name="Saif S."/>
            <person name="Shea T."/>
            <person name="Shenoy N."/>
            <person name="Sisk P."/>
            <person name="Stolte C."/>
            <person name="Sykes S."/>
            <person name="Wortman J."/>
            <person name="Nusbaum C."/>
            <person name="Birren B."/>
        </authorList>
    </citation>
    <scope>NUCLEOTIDE SEQUENCE [LARGE SCALE GENOMIC DNA]</scope>
    <source>
        <strain evidence="2">54008</strain>
    </source>
</reference>
<dbReference type="HOGENOM" id="CLU_2996574_0_0_1"/>
<organism evidence="2">
    <name type="scientific">Fusarium oxysporum f. sp. conglutinans race 2 54008</name>
    <dbReference type="NCBI Taxonomy" id="1089457"/>
    <lineage>
        <taxon>Eukaryota</taxon>
        <taxon>Fungi</taxon>
        <taxon>Dikarya</taxon>
        <taxon>Ascomycota</taxon>
        <taxon>Pezizomycotina</taxon>
        <taxon>Sordariomycetes</taxon>
        <taxon>Hypocreomycetidae</taxon>
        <taxon>Hypocreales</taxon>
        <taxon>Nectriaceae</taxon>
        <taxon>Fusarium</taxon>
        <taxon>Fusarium oxysporum species complex</taxon>
    </lineage>
</organism>
<gene>
    <name evidence="2" type="ORF">FOPG_19288</name>
</gene>
<dbReference type="EMBL" id="KK034101">
    <property type="protein sequence ID" value="EXL64447.1"/>
    <property type="molecule type" value="Genomic_DNA"/>
</dbReference>